<feature type="domain" description="Peptidase S1" evidence="9">
    <location>
        <begin position="48"/>
        <end position="273"/>
    </location>
</feature>
<dbReference type="InterPro" id="IPR043504">
    <property type="entry name" value="Peptidase_S1_PA_chymotrypsin"/>
</dbReference>
<name>A0ABP1QFG4_9HEXA</name>
<feature type="signal peptide" evidence="8">
    <location>
        <begin position="1"/>
        <end position="16"/>
    </location>
</feature>
<evidence type="ECO:0000256" key="3">
    <source>
        <dbReference type="ARBA" id="ARBA00022670"/>
    </source>
</evidence>
<dbReference type="InterPro" id="IPR033116">
    <property type="entry name" value="TRYPSIN_SER"/>
</dbReference>
<keyword evidence="4 7" id="KW-0378">Hydrolase</keyword>
<evidence type="ECO:0000313" key="11">
    <source>
        <dbReference type="Proteomes" id="UP001642540"/>
    </source>
</evidence>
<dbReference type="InterPro" id="IPR050127">
    <property type="entry name" value="Serine_Proteases_S1"/>
</dbReference>
<dbReference type="Pfam" id="PF00089">
    <property type="entry name" value="Trypsin"/>
    <property type="match status" value="1"/>
</dbReference>
<dbReference type="Gene3D" id="2.40.10.10">
    <property type="entry name" value="Trypsin-like serine proteases"/>
    <property type="match status" value="1"/>
</dbReference>
<accession>A0ABP1QFG4</accession>
<dbReference type="CDD" id="cd00190">
    <property type="entry name" value="Tryp_SPc"/>
    <property type="match status" value="1"/>
</dbReference>
<keyword evidence="3 7" id="KW-0645">Protease</keyword>
<evidence type="ECO:0000256" key="2">
    <source>
        <dbReference type="ARBA" id="ARBA00022525"/>
    </source>
</evidence>
<comment type="subcellular location">
    <subcellularLocation>
        <location evidence="1">Secreted</location>
    </subcellularLocation>
</comment>
<dbReference type="PRINTS" id="PR00722">
    <property type="entry name" value="CHYMOTRYPSIN"/>
</dbReference>
<dbReference type="SMART" id="SM00020">
    <property type="entry name" value="Tryp_SPc"/>
    <property type="match status" value="1"/>
</dbReference>
<dbReference type="InterPro" id="IPR009003">
    <property type="entry name" value="Peptidase_S1_PA"/>
</dbReference>
<evidence type="ECO:0000259" key="9">
    <source>
        <dbReference type="PROSITE" id="PS50240"/>
    </source>
</evidence>
<dbReference type="InterPro" id="IPR018114">
    <property type="entry name" value="TRYPSIN_HIS"/>
</dbReference>
<dbReference type="Proteomes" id="UP001642540">
    <property type="component" value="Unassembled WGS sequence"/>
</dbReference>
<organism evidence="10 11">
    <name type="scientific">Orchesella dallaii</name>
    <dbReference type="NCBI Taxonomy" id="48710"/>
    <lineage>
        <taxon>Eukaryota</taxon>
        <taxon>Metazoa</taxon>
        <taxon>Ecdysozoa</taxon>
        <taxon>Arthropoda</taxon>
        <taxon>Hexapoda</taxon>
        <taxon>Collembola</taxon>
        <taxon>Entomobryomorpha</taxon>
        <taxon>Entomobryoidea</taxon>
        <taxon>Orchesellidae</taxon>
        <taxon>Orchesellinae</taxon>
        <taxon>Orchesella</taxon>
    </lineage>
</organism>
<keyword evidence="6" id="KW-1015">Disulfide bond</keyword>
<evidence type="ECO:0000256" key="7">
    <source>
        <dbReference type="RuleBase" id="RU363034"/>
    </source>
</evidence>
<dbReference type="PANTHER" id="PTHR24264">
    <property type="entry name" value="TRYPSIN-RELATED"/>
    <property type="match status" value="1"/>
</dbReference>
<keyword evidence="11" id="KW-1185">Reference proteome</keyword>
<evidence type="ECO:0000256" key="6">
    <source>
        <dbReference type="ARBA" id="ARBA00023157"/>
    </source>
</evidence>
<evidence type="ECO:0000256" key="8">
    <source>
        <dbReference type="SAM" id="SignalP"/>
    </source>
</evidence>
<sequence>MKVAIILVASLSCVYADIDSQEKLVIIKDTLGSSTENRSTSGDLGTLIVGGTPANKNEFPWLVHLQIGGSFCGGSLISMDTVLTAAHCVYRSSAGSIRVIAGDHYLNTNEGTEQESEALLVKWHEGYNPNSYTGTNDIALVKLAKNLTRTAAVDLISLPESSFIIDAAVQGIAAGWGTTSYESSISNTLLKVSVPIVINEICGNVYNLTNTQFCAGENGKDSCQGDSGGPFLCNNRNVICGIVSYGIGCGSPNYPGVYTKVSSHVDWIKTAEFASSGSLVFPIPSLSLFTILYIWIKPF</sequence>
<reference evidence="10 11" key="1">
    <citation type="submission" date="2024-08" db="EMBL/GenBank/DDBJ databases">
        <authorList>
            <person name="Cucini C."/>
            <person name="Frati F."/>
        </authorList>
    </citation>
    <scope>NUCLEOTIDE SEQUENCE [LARGE SCALE GENOMIC DNA]</scope>
</reference>
<dbReference type="PANTHER" id="PTHR24264:SF65">
    <property type="entry name" value="SRCR DOMAIN-CONTAINING PROTEIN"/>
    <property type="match status" value="1"/>
</dbReference>
<dbReference type="EMBL" id="CAXLJM020000033">
    <property type="protein sequence ID" value="CAL8101304.1"/>
    <property type="molecule type" value="Genomic_DNA"/>
</dbReference>
<dbReference type="InterPro" id="IPR001254">
    <property type="entry name" value="Trypsin_dom"/>
</dbReference>
<dbReference type="PROSITE" id="PS00134">
    <property type="entry name" value="TRYPSIN_HIS"/>
    <property type="match status" value="1"/>
</dbReference>
<comment type="caution">
    <text evidence="10">The sequence shown here is derived from an EMBL/GenBank/DDBJ whole genome shotgun (WGS) entry which is preliminary data.</text>
</comment>
<evidence type="ECO:0000256" key="1">
    <source>
        <dbReference type="ARBA" id="ARBA00004613"/>
    </source>
</evidence>
<evidence type="ECO:0000256" key="4">
    <source>
        <dbReference type="ARBA" id="ARBA00022801"/>
    </source>
</evidence>
<keyword evidence="2" id="KW-0964">Secreted</keyword>
<dbReference type="PROSITE" id="PS00135">
    <property type="entry name" value="TRYPSIN_SER"/>
    <property type="match status" value="1"/>
</dbReference>
<keyword evidence="5 7" id="KW-0720">Serine protease</keyword>
<protein>
    <recommendedName>
        <fullName evidence="9">Peptidase S1 domain-containing protein</fullName>
    </recommendedName>
</protein>
<evidence type="ECO:0000256" key="5">
    <source>
        <dbReference type="ARBA" id="ARBA00022825"/>
    </source>
</evidence>
<dbReference type="PROSITE" id="PS50240">
    <property type="entry name" value="TRYPSIN_DOM"/>
    <property type="match status" value="1"/>
</dbReference>
<feature type="chain" id="PRO_5046614675" description="Peptidase S1 domain-containing protein" evidence="8">
    <location>
        <begin position="17"/>
        <end position="299"/>
    </location>
</feature>
<evidence type="ECO:0000313" key="10">
    <source>
        <dbReference type="EMBL" id="CAL8101304.1"/>
    </source>
</evidence>
<keyword evidence="8" id="KW-0732">Signal</keyword>
<dbReference type="InterPro" id="IPR001314">
    <property type="entry name" value="Peptidase_S1A"/>
</dbReference>
<proteinExistence type="predicted"/>
<dbReference type="SUPFAM" id="SSF50494">
    <property type="entry name" value="Trypsin-like serine proteases"/>
    <property type="match status" value="1"/>
</dbReference>
<gene>
    <name evidence="10" type="ORF">ODALV1_LOCUS10799</name>
</gene>